<dbReference type="PANTHER" id="PTHR32071:SF113">
    <property type="entry name" value="ALGINATE BIOSYNTHESIS TRANSCRIPTIONAL REGULATORY PROTEIN ALGB"/>
    <property type="match status" value="1"/>
</dbReference>
<dbReference type="SUPFAM" id="SSF52172">
    <property type="entry name" value="CheY-like"/>
    <property type="match status" value="1"/>
</dbReference>
<dbReference type="CDD" id="cd00009">
    <property type="entry name" value="AAA"/>
    <property type="match status" value="1"/>
</dbReference>
<name>A0A850T8F6_9BACT</name>
<dbReference type="GO" id="GO:0005524">
    <property type="term" value="F:ATP binding"/>
    <property type="evidence" value="ECO:0007669"/>
    <property type="project" value="UniProtKB-KW"/>
</dbReference>
<dbReference type="InterPro" id="IPR011006">
    <property type="entry name" value="CheY-like_superfamily"/>
</dbReference>
<evidence type="ECO:0000256" key="2">
    <source>
        <dbReference type="ARBA" id="ARBA00022840"/>
    </source>
</evidence>
<protein>
    <submittedName>
        <fullName evidence="9">Sigma-54-dependent Fis family transcriptional regulator</fullName>
    </submittedName>
</protein>
<dbReference type="Gene3D" id="3.40.50.2300">
    <property type="match status" value="1"/>
</dbReference>
<feature type="modified residue" description="4-aspartylphosphate" evidence="6">
    <location>
        <position position="52"/>
    </location>
</feature>
<dbReference type="PROSITE" id="PS50045">
    <property type="entry name" value="SIGMA54_INTERACT_4"/>
    <property type="match status" value="1"/>
</dbReference>
<sequence>MMRVLIIDDDPEICLFFETIFEKTGCETVTAKRINEAKKLSTSSNYDIVLLDLELPDGNGLDIMPDLVNLPSSPEIIIITGTGDARGAEIAFKNGAWDFVQKPFCYDDVYLPIQRALHYRKEKIASQQFISLKRAKIIGESPVLRQCLDEVGKAASTDAGVLITGETGTGKELFARAVHENSKRADRPFVAVDCGALTESLIESTLFGHEKGAFTGAASKQTGLILEADGGTLMLDEIGDMPLSVQKKLLRTLQEKTVRSVGGNKEIHVDIRLISATNLDLEKMVKNNQFREDLFYRIHAMRINLPPLRERGTDIDDIIIKKIHELSVHYNVRAKGISNEFFETLRQNPWPGNVRQLINVLEYALASAGSDPTLVPKHLPPEYRLVGIDFDMPEENDTTQMIDDVLNVNGDFPRLNVFRQTLEKKYLEKLLEKADGNRKTASSLSGISQSRLYTLLGKYNLPGFGSQ</sequence>
<dbReference type="SMART" id="SM00448">
    <property type="entry name" value="REC"/>
    <property type="match status" value="1"/>
</dbReference>
<feature type="domain" description="Response regulatory" evidence="8">
    <location>
        <begin position="3"/>
        <end position="117"/>
    </location>
</feature>
<dbReference type="Proteomes" id="UP000553343">
    <property type="component" value="Unassembled WGS sequence"/>
</dbReference>
<keyword evidence="1" id="KW-0547">Nucleotide-binding</keyword>
<dbReference type="GO" id="GO:0006355">
    <property type="term" value="P:regulation of DNA-templated transcription"/>
    <property type="evidence" value="ECO:0007669"/>
    <property type="project" value="InterPro"/>
</dbReference>
<keyword evidence="10" id="KW-1185">Reference proteome</keyword>
<proteinExistence type="predicted"/>
<dbReference type="Gene3D" id="1.10.10.60">
    <property type="entry name" value="Homeodomain-like"/>
    <property type="match status" value="1"/>
</dbReference>
<dbReference type="Pfam" id="PF00158">
    <property type="entry name" value="Sigma54_activat"/>
    <property type="match status" value="1"/>
</dbReference>
<dbReference type="CDD" id="cd00156">
    <property type="entry name" value="REC"/>
    <property type="match status" value="1"/>
</dbReference>
<dbReference type="SMART" id="SM00382">
    <property type="entry name" value="AAA"/>
    <property type="match status" value="1"/>
</dbReference>
<keyword evidence="2" id="KW-0067">ATP-binding</keyword>
<dbReference type="InterPro" id="IPR027417">
    <property type="entry name" value="P-loop_NTPase"/>
</dbReference>
<dbReference type="InterPro" id="IPR009057">
    <property type="entry name" value="Homeodomain-like_sf"/>
</dbReference>
<evidence type="ECO:0000256" key="6">
    <source>
        <dbReference type="PROSITE-ProRule" id="PRU00169"/>
    </source>
</evidence>
<feature type="domain" description="Sigma-54 factor interaction" evidence="7">
    <location>
        <begin position="137"/>
        <end position="366"/>
    </location>
</feature>
<dbReference type="PROSITE" id="PS00675">
    <property type="entry name" value="SIGMA54_INTERACT_1"/>
    <property type="match status" value="1"/>
</dbReference>
<dbReference type="GO" id="GO:0000160">
    <property type="term" value="P:phosphorelay signal transduction system"/>
    <property type="evidence" value="ECO:0007669"/>
    <property type="project" value="InterPro"/>
</dbReference>
<dbReference type="Pfam" id="PF00072">
    <property type="entry name" value="Response_reg"/>
    <property type="match status" value="1"/>
</dbReference>
<dbReference type="Pfam" id="PF02954">
    <property type="entry name" value="HTH_8"/>
    <property type="match status" value="1"/>
</dbReference>
<dbReference type="AlphaFoldDB" id="A0A850T8F6"/>
<dbReference type="PANTHER" id="PTHR32071">
    <property type="entry name" value="TRANSCRIPTIONAL REGULATORY PROTEIN"/>
    <property type="match status" value="1"/>
</dbReference>
<dbReference type="RefSeq" id="WP_178365102.1">
    <property type="nucleotide sequence ID" value="NZ_JACADJ010000003.1"/>
</dbReference>
<evidence type="ECO:0000313" key="9">
    <source>
        <dbReference type="EMBL" id="NWH03646.1"/>
    </source>
</evidence>
<evidence type="ECO:0000256" key="5">
    <source>
        <dbReference type="ARBA" id="ARBA00023163"/>
    </source>
</evidence>
<dbReference type="SUPFAM" id="SSF46689">
    <property type="entry name" value="Homeodomain-like"/>
    <property type="match status" value="1"/>
</dbReference>
<evidence type="ECO:0000256" key="4">
    <source>
        <dbReference type="ARBA" id="ARBA00023125"/>
    </source>
</evidence>
<accession>A0A850T8F6</accession>
<evidence type="ECO:0000256" key="1">
    <source>
        <dbReference type="ARBA" id="ARBA00022741"/>
    </source>
</evidence>
<dbReference type="Gene3D" id="1.10.8.60">
    <property type="match status" value="1"/>
</dbReference>
<dbReference type="EMBL" id="JACADJ010000003">
    <property type="protein sequence ID" value="NWH03646.1"/>
    <property type="molecule type" value="Genomic_DNA"/>
</dbReference>
<dbReference type="InterPro" id="IPR002197">
    <property type="entry name" value="HTH_Fis"/>
</dbReference>
<gene>
    <name evidence="9" type="ORF">HXW94_01320</name>
</gene>
<keyword evidence="5" id="KW-0804">Transcription</keyword>
<dbReference type="PROSITE" id="PS50110">
    <property type="entry name" value="RESPONSE_REGULATORY"/>
    <property type="match status" value="1"/>
</dbReference>
<dbReference type="Pfam" id="PF25601">
    <property type="entry name" value="AAA_lid_14"/>
    <property type="match status" value="1"/>
</dbReference>
<dbReference type="Gene3D" id="3.40.50.300">
    <property type="entry name" value="P-loop containing nucleotide triphosphate hydrolases"/>
    <property type="match status" value="1"/>
</dbReference>
<dbReference type="InterPro" id="IPR058031">
    <property type="entry name" value="AAA_lid_NorR"/>
</dbReference>
<reference evidence="9 10" key="1">
    <citation type="submission" date="2020-06" db="EMBL/GenBank/DDBJ databases">
        <title>High-quality draft genome of sulfate reducer Desulfobacter latus type strain AcrS2 isolated from marine sediment.</title>
        <authorList>
            <person name="Hoppe M."/>
            <person name="Larsen C.K."/>
            <person name="Marshall I.P.G."/>
            <person name="Schramm A."/>
            <person name="Marietou A.G."/>
        </authorList>
    </citation>
    <scope>NUCLEOTIDE SEQUENCE [LARGE SCALE GENOMIC DNA]</scope>
    <source>
        <strain evidence="9 10">AcRS2</strain>
    </source>
</reference>
<dbReference type="InterPro" id="IPR002078">
    <property type="entry name" value="Sigma_54_int"/>
</dbReference>
<evidence type="ECO:0000256" key="3">
    <source>
        <dbReference type="ARBA" id="ARBA00023015"/>
    </source>
</evidence>
<dbReference type="InterPro" id="IPR025943">
    <property type="entry name" value="Sigma_54_int_dom_ATP-bd_2"/>
</dbReference>
<comment type="caution">
    <text evidence="9">The sequence shown here is derived from an EMBL/GenBank/DDBJ whole genome shotgun (WGS) entry which is preliminary data.</text>
</comment>
<keyword evidence="6" id="KW-0597">Phosphoprotein</keyword>
<dbReference type="InterPro" id="IPR003593">
    <property type="entry name" value="AAA+_ATPase"/>
</dbReference>
<dbReference type="GO" id="GO:0043565">
    <property type="term" value="F:sequence-specific DNA binding"/>
    <property type="evidence" value="ECO:0007669"/>
    <property type="project" value="InterPro"/>
</dbReference>
<dbReference type="SUPFAM" id="SSF52540">
    <property type="entry name" value="P-loop containing nucleoside triphosphate hydrolases"/>
    <property type="match status" value="1"/>
</dbReference>
<organism evidence="9 10">
    <name type="scientific">Desulfobacter latus</name>
    <dbReference type="NCBI Taxonomy" id="2292"/>
    <lineage>
        <taxon>Bacteria</taxon>
        <taxon>Pseudomonadati</taxon>
        <taxon>Thermodesulfobacteriota</taxon>
        <taxon>Desulfobacteria</taxon>
        <taxon>Desulfobacterales</taxon>
        <taxon>Desulfobacteraceae</taxon>
        <taxon>Desulfobacter</taxon>
    </lineage>
</organism>
<keyword evidence="4" id="KW-0238">DNA-binding</keyword>
<dbReference type="FunFam" id="3.40.50.300:FF:000006">
    <property type="entry name" value="DNA-binding transcriptional regulator NtrC"/>
    <property type="match status" value="1"/>
</dbReference>
<dbReference type="PROSITE" id="PS00688">
    <property type="entry name" value="SIGMA54_INTERACT_3"/>
    <property type="match status" value="1"/>
</dbReference>
<evidence type="ECO:0000259" key="8">
    <source>
        <dbReference type="PROSITE" id="PS50110"/>
    </source>
</evidence>
<dbReference type="PROSITE" id="PS00676">
    <property type="entry name" value="SIGMA54_INTERACT_2"/>
    <property type="match status" value="1"/>
</dbReference>
<dbReference type="InterPro" id="IPR001789">
    <property type="entry name" value="Sig_transdc_resp-reg_receiver"/>
</dbReference>
<evidence type="ECO:0000259" key="7">
    <source>
        <dbReference type="PROSITE" id="PS50045"/>
    </source>
</evidence>
<keyword evidence="3" id="KW-0805">Transcription regulation</keyword>
<dbReference type="InterPro" id="IPR025944">
    <property type="entry name" value="Sigma_54_int_dom_CS"/>
</dbReference>
<evidence type="ECO:0000313" key="10">
    <source>
        <dbReference type="Proteomes" id="UP000553343"/>
    </source>
</evidence>
<dbReference type="InterPro" id="IPR025662">
    <property type="entry name" value="Sigma_54_int_dom_ATP-bd_1"/>
</dbReference>